<dbReference type="InterPro" id="IPR001584">
    <property type="entry name" value="Integrase_cat-core"/>
</dbReference>
<dbReference type="Gene3D" id="3.30.420.10">
    <property type="entry name" value="Ribonuclease H-like superfamily/Ribonuclease H"/>
    <property type="match status" value="2"/>
</dbReference>
<dbReference type="InterPro" id="IPR013103">
    <property type="entry name" value="RVT_2"/>
</dbReference>
<feature type="region of interest" description="Disordered" evidence="5">
    <location>
        <begin position="358"/>
        <end position="418"/>
    </location>
</feature>
<dbReference type="InterPro" id="IPR036397">
    <property type="entry name" value="RNaseH_sf"/>
</dbReference>
<dbReference type="InterPro" id="IPR025724">
    <property type="entry name" value="GAG-pre-integrase_dom"/>
</dbReference>
<feature type="compositionally biased region" description="Polar residues" evidence="5">
    <location>
        <begin position="1181"/>
        <end position="1192"/>
    </location>
</feature>
<dbReference type="Pfam" id="PF25597">
    <property type="entry name" value="SH3_retrovirus"/>
    <property type="match status" value="2"/>
</dbReference>
<evidence type="ECO:0000256" key="5">
    <source>
        <dbReference type="SAM" id="MobiDB-lite"/>
    </source>
</evidence>
<feature type="compositionally biased region" description="Polar residues" evidence="5">
    <location>
        <begin position="1152"/>
        <end position="1168"/>
    </location>
</feature>
<evidence type="ECO:0000256" key="2">
    <source>
        <dbReference type="ARBA" id="ARBA00022723"/>
    </source>
</evidence>
<evidence type="ECO:0000256" key="4">
    <source>
        <dbReference type="ARBA" id="ARBA00022801"/>
    </source>
</evidence>
<evidence type="ECO:0000259" key="6">
    <source>
        <dbReference type="PROSITE" id="PS50994"/>
    </source>
</evidence>
<feature type="compositionally biased region" description="Low complexity" evidence="5">
    <location>
        <begin position="1795"/>
        <end position="1807"/>
    </location>
</feature>
<keyword evidence="8" id="KW-1185">Reference proteome</keyword>
<keyword evidence="4" id="KW-0378">Hydrolase</keyword>
<feature type="region of interest" description="Disordered" evidence="5">
    <location>
        <begin position="1698"/>
        <end position="1730"/>
    </location>
</feature>
<gene>
    <name evidence="7" type="ORF">Tco_0892727</name>
</gene>
<feature type="domain" description="Integrase catalytic" evidence="6">
    <location>
        <begin position="122"/>
        <end position="247"/>
    </location>
</feature>
<evidence type="ECO:0000313" key="7">
    <source>
        <dbReference type="EMBL" id="GJT22790.1"/>
    </source>
</evidence>
<dbReference type="Proteomes" id="UP001151760">
    <property type="component" value="Unassembled WGS sequence"/>
</dbReference>
<dbReference type="Pfam" id="PF22936">
    <property type="entry name" value="Pol_BBD"/>
    <property type="match status" value="1"/>
</dbReference>
<feature type="domain" description="Integrase catalytic" evidence="6">
    <location>
        <begin position="1385"/>
        <end position="1557"/>
    </location>
</feature>
<feature type="region of interest" description="Disordered" evidence="5">
    <location>
        <begin position="1237"/>
        <end position="1257"/>
    </location>
</feature>
<feature type="compositionally biased region" description="Polar residues" evidence="5">
    <location>
        <begin position="1050"/>
        <end position="1060"/>
    </location>
</feature>
<dbReference type="InterPro" id="IPR057670">
    <property type="entry name" value="SH3_retrovirus"/>
</dbReference>
<feature type="compositionally biased region" description="Basic and acidic residues" evidence="5">
    <location>
        <begin position="790"/>
        <end position="833"/>
    </location>
</feature>
<dbReference type="Pfam" id="PF13976">
    <property type="entry name" value="gag_pre-integrs"/>
    <property type="match status" value="1"/>
</dbReference>
<keyword evidence="3" id="KW-0064">Aspartyl protease</keyword>
<dbReference type="SUPFAM" id="SSF53098">
    <property type="entry name" value="Ribonuclease H-like"/>
    <property type="match status" value="2"/>
</dbReference>
<evidence type="ECO:0000313" key="8">
    <source>
        <dbReference type="Proteomes" id="UP001151760"/>
    </source>
</evidence>
<dbReference type="CDD" id="cd09272">
    <property type="entry name" value="RNase_HI_RT_Ty1"/>
    <property type="match status" value="1"/>
</dbReference>
<keyword evidence="1" id="KW-0645">Protease</keyword>
<dbReference type="PANTHER" id="PTHR42648">
    <property type="entry name" value="TRANSPOSASE, PUTATIVE-RELATED"/>
    <property type="match status" value="1"/>
</dbReference>
<feature type="region of interest" description="Disordered" evidence="5">
    <location>
        <begin position="1152"/>
        <end position="1206"/>
    </location>
</feature>
<evidence type="ECO:0000256" key="3">
    <source>
        <dbReference type="ARBA" id="ARBA00022750"/>
    </source>
</evidence>
<feature type="region of interest" description="Disordered" evidence="5">
    <location>
        <begin position="751"/>
        <end position="847"/>
    </location>
</feature>
<dbReference type="EMBL" id="BQNB010013998">
    <property type="protein sequence ID" value="GJT22790.1"/>
    <property type="molecule type" value="Genomic_DNA"/>
</dbReference>
<feature type="compositionally biased region" description="Basic and acidic residues" evidence="5">
    <location>
        <begin position="371"/>
        <end position="399"/>
    </location>
</feature>
<name>A0ABQ5C739_9ASTR</name>
<feature type="region of interest" description="Disordered" evidence="5">
    <location>
        <begin position="1041"/>
        <end position="1060"/>
    </location>
</feature>
<feature type="compositionally biased region" description="Basic and acidic residues" evidence="5">
    <location>
        <begin position="1701"/>
        <end position="1714"/>
    </location>
</feature>
<evidence type="ECO:0000256" key="1">
    <source>
        <dbReference type="ARBA" id="ARBA00022670"/>
    </source>
</evidence>
<dbReference type="InterPro" id="IPR012337">
    <property type="entry name" value="RNaseH-like_sf"/>
</dbReference>
<dbReference type="InterPro" id="IPR043502">
    <property type="entry name" value="DNA/RNA_pol_sf"/>
</dbReference>
<protein>
    <submittedName>
        <fullName evidence="7">Ribonuclease H-like domain-containing protein</fullName>
    </submittedName>
</protein>
<organism evidence="7 8">
    <name type="scientific">Tanacetum coccineum</name>
    <dbReference type="NCBI Taxonomy" id="301880"/>
    <lineage>
        <taxon>Eukaryota</taxon>
        <taxon>Viridiplantae</taxon>
        <taxon>Streptophyta</taxon>
        <taxon>Embryophyta</taxon>
        <taxon>Tracheophyta</taxon>
        <taxon>Spermatophyta</taxon>
        <taxon>Magnoliopsida</taxon>
        <taxon>eudicotyledons</taxon>
        <taxon>Gunneridae</taxon>
        <taxon>Pentapetalae</taxon>
        <taxon>asterids</taxon>
        <taxon>campanulids</taxon>
        <taxon>Asterales</taxon>
        <taxon>Asteraceae</taxon>
        <taxon>Asteroideae</taxon>
        <taxon>Anthemideae</taxon>
        <taxon>Anthemidinae</taxon>
        <taxon>Tanacetum</taxon>
    </lineage>
</organism>
<dbReference type="InterPro" id="IPR039537">
    <property type="entry name" value="Retrotran_Ty1/copia-like"/>
</dbReference>
<dbReference type="PROSITE" id="PS50994">
    <property type="entry name" value="INTEGRASE"/>
    <property type="match status" value="2"/>
</dbReference>
<comment type="caution">
    <text evidence="7">The sequence shown here is derived from an EMBL/GenBank/DDBJ whole genome shotgun (WGS) entry which is preliminary data.</text>
</comment>
<sequence length="2192" mass="246426">MTGNIAYLSDFKEFDGGYVTFGGGAHGGRISGKGTLKTNSLDFEDVYFVNELNFNLFSISQMCDKKNYVLFTDTDCLILSTNFKLPGKSQILLKIPRKNNMYSFDMETIVLKESLTCLVAKATLDESMLWHRRLGHINFKNKNKLVKDNLVRGLPTKRFEMTKHVLLVLKGSNTKLLDETSEILKNFIKEIENLVDKKVKIIKSDNGTKFKNKVMDDFCREKGIKREYSIARTPQQNGVAERRNRTLIKAARTMLADFKLPTIFWDKAVNNLGKFDGKSHEGFFVGYSLSSKAFRVYNTRTRRVEENLYIGFLENKPMIEGNGPKWLFDIDSLTQSMNYVPVGVGTISNEYADASYFDSSSKDVGNGEPKSATDDQKQVEDGPHNESDEKDKSEDDSSPKEVNAAGQHVNTASPEDNTGRFKLNIVDLSVNTASSYDLDSPKDMFKLGVSHTLEATHVEFFSDKDEPETRRKTKSTSEQGFLSAIYEEKTHDTLNTCLYACFLSKIEPTSIAKALSDSSWVEAMQEELLQFKLQQVWKLVDLPNGKRAIGTKWGHRQEEGIDYEEVFAPVTRIEAIRLFIVYDSFMGFLIYQMDVKSASYMELLRKRAFGILENLICTTVAFTDSDYAEATQDRKSTTGGCQFLGNSLNILAFWCTASVRTLDNREIELIAIVDGQEKSITEASVMRHLKIGEGEGPTSPVGNHNTPHSVLNISTIQNLSIAYRTTRLDQKNRHEDTSVPLFDAEQGQLVPLYHGGSPVQARPERLSNLPNEPPLREEVMKRSGFIQKQSTEEEKEKKNDEESLKQVEEETFQKEDVIPEQVMKESSRKAEGRLKRKASKPREDKEKRQKKFDDLILWGDIKVMFEPNSDDVVWKNHNSQELIKWKLYDSCGVHSLVLGEVSFPYVVVKKLSSVSIVVNSASIIASTGRRSGKMSLNLLIQEKQFSPPVSMNGNNLDARKESKLLRASCLLAIPDVTASRDFEVSTASGINQVPSTLSAHDIAYSFLAQPTTSLNLRMRVRSSSGKRHFCLENVDLDGWTQGRRPYGENGRSNAQISESSSQALVAQDGLGGYDWSNDFEVRPVNYALMAISSSNSSSSSDSEINDRFLKNGYKAVPPPITGNFLTPRADISFVGLDEYAIRNKIIESQTTELNNKTGETAGKTNDANTGKPKDDEEEVSEVQTVRPETQTVKTRDDKSGQTSKKQGIGFRKVKACFVCKRRANQYGIIPKGTARPSISTARPVSTARPSINTARPVSTASPSISIARPVYASRPIYPRMDNVRPRGSCSPIKRSYYTKPAFRPKDLKQDVKTFGVKNMTTAGKRAVVNTGKGKLNTDLKKSRWVWRPKGNYMDRVSKDSGSFMLKKGNPEILLQDHAVVDSGCSSHMTGNKAYLSDYEDFNGGFVAFGSDPKGDELNFKLLDESQVVLRAPRKDDVYSLDLKNIVPSGGLEKQLNHNVKIIRCDNGTEFKNHAMNEFCAKKGTKREFSVARTPQQNGVAERKNRTLIEAARTMLADSLLPIPFWAEAVNTSCYVLNRVLVTKPQNKTPYKLLIGKPPSISFMRPFGCPLTILNTLDPLGKFDGKSDEGYLLGYSTTSKAFRVYNKRTKRVEENMHIDFLEDQPNVAGSGPDWMFDLDFLTNTMNYIPVSVENQVNVDAGTQENNVAGSSGKEKEPTQEYILLPIHPHRPKISVGDVVQDAQDKPSKNTPKDNEVQDSEDVAEKEEQHKLREAEQVLQDEFERMVAQEMAAQAVDDATRKAFEEAKRDATKTNSINKLNTGRSCVSPANTPSVRTASTPTGATSGGTTIVHLDDSNVFPNDGIFSGAYDDEDVGTEADFNNMDNTIDVSPIPTLRVHKDHPKGFVDPAHPNKVYKVIKALYGLHQAPRAWYETLSSFLLKNGFRRGTIDKTLFIKKNKSDIMLVQVYVDDIIFGSTTQSMCIEFEDCMHKRFRMSSMGELTFFLGLQVKQQPDGIFISQDKYVADILKKFDFCSIKITTTLIEPNKPLVKDEDGVDVDMHVYRSMIGSLVYLTALRPDIMFAICACARFQVTQKASHLNAVKRIFRRLISWQCKKQMIVANSTTEPEYVATANCYGQVLWIQNQMMDYGFNFMNTKIHIDNESTICIVKNPVYYSRTKHIEIRHHFIRDCYEKRLIDVIKIHTNANVADLLTKGFDVTRFNFLVVNIGMINL</sequence>
<dbReference type="Pfam" id="PF07727">
    <property type="entry name" value="RVT_2"/>
    <property type="match status" value="1"/>
</dbReference>
<feature type="compositionally biased region" description="Polar residues" evidence="5">
    <location>
        <begin position="1776"/>
        <end position="1794"/>
    </location>
</feature>
<reference evidence="7" key="1">
    <citation type="journal article" date="2022" name="Int. J. Mol. Sci.">
        <title>Draft Genome of Tanacetum Coccineum: Genomic Comparison of Closely Related Tanacetum-Family Plants.</title>
        <authorList>
            <person name="Yamashiro T."/>
            <person name="Shiraishi A."/>
            <person name="Nakayama K."/>
            <person name="Satake H."/>
        </authorList>
    </citation>
    <scope>NUCLEOTIDE SEQUENCE</scope>
</reference>
<accession>A0ABQ5C739</accession>
<keyword evidence="2" id="KW-0479">Metal-binding</keyword>
<dbReference type="InterPro" id="IPR054722">
    <property type="entry name" value="PolX-like_BBD"/>
</dbReference>
<dbReference type="SUPFAM" id="SSF56672">
    <property type="entry name" value="DNA/RNA polymerases"/>
    <property type="match status" value="1"/>
</dbReference>
<dbReference type="PANTHER" id="PTHR42648:SF32">
    <property type="entry name" value="RIBONUCLEASE H-LIKE DOMAIN, GAG-PRE-INTEGRASE DOMAIN PROTEIN-RELATED"/>
    <property type="match status" value="1"/>
</dbReference>
<feature type="region of interest" description="Disordered" evidence="5">
    <location>
        <begin position="1776"/>
        <end position="1807"/>
    </location>
</feature>
<proteinExistence type="predicted"/>
<reference evidence="7" key="2">
    <citation type="submission" date="2022-01" db="EMBL/GenBank/DDBJ databases">
        <authorList>
            <person name="Yamashiro T."/>
            <person name="Shiraishi A."/>
            <person name="Satake H."/>
            <person name="Nakayama K."/>
        </authorList>
    </citation>
    <scope>NUCLEOTIDE SEQUENCE</scope>
</reference>